<comment type="caution">
    <text evidence="1">The sequence shown here is derived from an EMBL/GenBank/DDBJ whole genome shotgun (WGS) entry which is preliminary data.</text>
</comment>
<proteinExistence type="predicted"/>
<reference evidence="1 2" key="1">
    <citation type="submission" date="2018-08" db="EMBL/GenBank/DDBJ databases">
        <title>A genome reference for cultivated species of the human gut microbiota.</title>
        <authorList>
            <person name="Zou Y."/>
            <person name="Xue W."/>
            <person name="Luo G."/>
        </authorList>
    </citation>
    <scope>NUCLEOTIDE SEQUENCE [LARGE SCALE GENOMIC DNA]</scope>
    <source>
        <strain evidence="1 2">TM04-30</strain>
    </source>
</reference>
<protein>
    <submittedName>
        <fullName evidence="1">DNA-binding protein</fullName>
    </submittedName>
</protein>
<dbReference type="AlphaFoldDB" id="A0A8B2YQH6"/>
<organism evidence="1 2">
    <name type="scientific">Bacteroides uniformis</name>
    <dbReference type="NCBI Taxonomy" id="820"/>
    <lineage>
        <taxon>Bacteria</taxon>
        <taxon>Pseudomonadati</taxon>
        <taxon>Bacteroidota</taxon>
        <taxon>Bacteroidia</taxon>
        <taxon>Bacteroidales</taxon>
        <taxon>Bacteroidaceae</taxon>
        <taxon>Bacteroides</taxon>
    </lineage>
</organism>
<dbReference type="GO" id="GO:0003677">
    <property type="term" value="F:DNA binding"/>
    <property type="evidence" value="ECO:0007669"/>
    <property type="project" value="UniProtKB-KW"/>
</dbReference>
<accession>A0A8B2YQH6</accession>
<evidence type="ECO:0000313" key="1">
    <source>
        <dbReference type="EMBL" id="RGJ87909.1"/>
    </source>
</evidence>
<feature type="non-terminal residue" evidence="1">
    <location>
        <position position="1"/>
    </location>
</feature>
<sequence length="21" mass="2318">KDEAALAIAKSANRKIRNYGK</sequence>
<dbReference type="EMBL" id="QSPV01000043">
    <property type="protein sequence ID" value="RGJ87909.1"/>
    <property type="molecule type" value="Genomic_DNA"/>
</dbReference>
<dbReference type="Proteomes" id="UP000260844">
    <property type="component" value="Unassembled WGS sequence"/>
</dbReference>
<keyword evidence="1" id="KW-0238">DNA-binding</keyword>
<gene>
    <name evidence="1" type="ORF">DXD40_19515</name>
</gene>
<name>A0A8B2YQH6_BACUN</name>
<evidence type="ECO:0000313" key="2">
    <source>
        <dbReference type="Proteomes" id="UP000260844"/>
    </source>
</evidence>